<name>A0A5A5T7E6_9CHLR</name>
<evidence type="ECO:0000313" key="1">
    <source>
        <dbReference type="EMBL" id="GCF07327.1"/>
    </source>
</evidence>
<protein>
    <recommendedName>
        <fullName evidence="3">DUF488 domain-containing protein</fullName>
    </recommendedName>
</protein>
<dbReference type="Pfam" id="PF04343">
    <property type="entry name" value="DUF488"/>
    <property type="match status" value="1"/>
</dbReference>
<keyword evidence="2" id="KW-1185">Reference proteome</keyword>
<dbReference type="EMBL" id="BIXY01000009">
    <property type="protein sequence ID" value="GCF07327.1"/>
    <property type="molecule type" value="Genomic_DNA"/>
</dbReference>
<dbReference type="RefSeq" id="WP_149400360.1">
    <property type="nucleotide sequence ID" value="NZ_BIXY01000009.1"/>
</dbReference>
<evidence type="ECO:0008006" key="3">
    <source>
        <dbReference type="Google" id="ProtNLM"/>
    </source>
</evidence>
<gene>
    <name evidence="1" type="ORF">KDI_08910</name>
</gene>
<evidence type="ECO:0000313" key="2">
    <source>
        <dbReference type="Proteomes" id="UP000322530"/>
    </source>
</evidence>
<comment type="caution">
    <text evidence="1">The sequence shown here is derived from an EMBL/GenBank/DDBJ whole genome shotgun (WGS) entry which is preliminary data.</text>
</comment>
<accession>A0A5A5T7E6</accession>
<sequence>MTPERLASLQAFHMQQEYPVNSLLPGRAPEEGALTTIGYTEQDAALHLAQYLAQPRTALIDIRYTPYSRWRPEWNSTALQAVYGLRYTHIKALGNVNYKTPGSPIQLLDPDLSVAKLVQLLRQGISLKLLCACKDYERCHRKVVFTLVMEALVASQGEVHA</sequence>
<dbReference type="OrthoDB" id="163990at2"/>
<dbReference type="InterPro" id="IPR007438">
    <property type="entry name" value="DUF488"/>
</dbReference>
<organism evidence="1 2">
    <name type="scientific">Dictyobacter arantiisoli</name>
    <dbReference type="NCBI Taxonomy" id="2014874"/>
    <lineage>
        <taxon>Bacteria</taxon>
        <taxon>Bacillati</taxon>
        <taxon>Chloroflexota</taxon>
        <taxon>Ktedonobacteria</taxon>
        <taxon>Ktedonobacterales</taxon>
        <taxon>Dictyobacteraceae</taxon>
        <taxon>Dictyobacter</taxon>
    </lineage>
</organism>
<dbReference type="Proteomes" id="UP000322530">
    <property type="component" value="Unassembled WGS sequence"/>
</dbReference>
<reference evidence="1 2" key="1">
    <citation type="submission" date="2019-01" db="EMBL/GenBank/DDBJ databases">
        <title>Draft genome sequence of Dictyobacter sp. Uno17.</title>
        <authorList>
            <person name="Wang C.M."/>
            <person name="Zheng Y."/>
            <person name="Sakai Y."/>
            <person name="Abe K."/>
            <person name="Yokota A."/>
            <person name="Yabe S."/>
        </authorList>
    </citation>
    <scope>NUCLEOTIDE SEQUENCE [LARGE SCALE GENOMIC DNA]</scope>
    <source>
        <strain evidence="1 2">Uno17</strain>
    </source>
</reference>
<dbReference type="AlphaFoldDB" id="A0A5A5T7E6"/>
<proteinExistence type="predicted"/>